<keyword evidence="2" id="KW-0813">Transport</keyword>
<dbReference type="GO" id="GO:0005524">
    <property type="term" value="F:ATP binding"/>
    <property type="evidence" value="ECO:0007669"/>
    <property type="project" value="UniProtKB-KW"/>
</dbReference>
<evidence type="ECO:0000256" key="5">
    <source>
        <dbReference type="ARBA" id="ARBA00022741"/>
    </source>
</evidence>
<keyword evidence="5" id="KW-0547">Nucleotide-binding</keyword>
<dbReference type="InterPro" id="IPR027417">
    <property type="entry name" value="P-loop_NTPase"/>
</dbReference>
<feature type="domain" description="ABC transporter" evidence="9">
    <location>
        <begin position="10"/>
        <end position="73"/>
    </location>
</feature>
<comment type="subcellular location">
    <subcellularLocation>
        <location evidence="1">Cell inner membrane</location>
    </subcellularLocation>
</comment>
<gene>
    <name evidence="10" type="ORF">FB558_3657</name>
</gene>
<keyword evidence="11" id="KW-1185">Reference proteome</keyword>
<sequence>MTVHATICETLRLRGTSGQDADRRVGELLERVGLRHEHARRYPHEFSSGQRQRIGLARALAPDPAVVILDEPVSALDVSIQAGVLNLLDDLRAELGVAYLFISHDLAVVSHVCDRVAVMYLGKIVEIGTVEDIYQHPAHPRTHMRSSRPRRCPIRTWSAGGAASC</sequence>
<evidence type="ECO:0000313" key="11">
    <source>
        <dbReference type="Proteomes" id="UP000315677"/>
    </source>
</evidence>
<organism evidence="10 11">
    <name type="scientific">Pseudonocardia kunmingensis</name>
    <dbReference type="NCBI Taxonomy" id="630975"/>
    <lineage>
        <taxon>Bacteria</taxon>
        <taxon>Bacillati</taxon>
        <taxon>Actinomycetota</taxon>
        <taxon>Actinomycetes</taxon>
        <taxon>Pseudonocardiales</taxon>
        <taxon>Pseudonocardiaceae</taxon>
        <taxon>Pseudonocardia</taxon>
    </lineage>
</organism>
<evidence type="ECO:0000256" key="3">
    <source>
        <dbReference type="ARBA" id="ARBA00022475"/>
    </source>
</evidence>
<evidence type="ECO:0000256" key="6">
    <source>
        <dbReference type="ARBA" id="ARBA00022840"/>
    </source>
</evidence>
<keyword evidence="6" id="KW-0067">ATP-binding</keyword>
<evidence type="ECO:0000256" key="7">
    <source>
        <dbReference type="ARBA" id="ARBA00022967"/>
    </source>
</evidence>
<dbReference type="GO" id="GO:0005886">
    <property type="term" value="C:plasma membrane"/>
    <property type="evidence" value="ECO:0007669"/>
    <property type="project" value="UniProtKB-SubCell"/>
</dbReference>
<evidence type="ECO:0000256" key="4">
    <source>
        <dbReference type="ARBA" id="ARBA00022519"/>
    </source>
</evidence>
<proteinExistence type="predicted"/>
<accession>A0A543DP47</accession>
<evidence type="ECO:0000256" key="2">
    <source>
        <dbReference type="ARBA" id="ARBA00022448"/>
    </source>
</evidence>
<comment type="caution">
    <text evidence="10">The sequence shown here is derived from an EMBL/GenBank/DDBJ whole genome shotgun (WGS) entry which is preliminary data.</text>
</comment>
<dbReference type="InterPro" id="IPR003439">
    <property type="entry name" value="ABC_transporter-like_ATP-bd"/>
</dbReference>
<protein>
    <submittedName>
        <fullName evidence="10">ABC transporter family protein</fullName>
    </submittedName>
</protein>
<evidence type="ECO:0000259" key="9">
    <source>
        <dbReference type="Pfam" id="PF00005"/>
    </source>
</evidence>
<keyword evidence="4" id="KW-0997">Cell inner membrane</keyword>
<dbReference type="GO" id="GO:0016887">
    <property type="term" value="F:ATP hydrolysis activity"/>
    <property type="evidence" value="ECO:0007669"/>
    <property type="project" value="InterPro"/>
</dbReference>
<dbReference type="PANTHER" id="PTHR43776:SF15">
    <property type="entry name" value="GLUTATHIONE IMPORT ATP-BINDING PROTEIN GSIA"/>
    <property type="match status" value="1"/>
</dbReference>
<dbReference type="InterPro" id="IPR017871">
    <property type="entry name" value="ABC_transporter-like_CS"/>
</dbReference>
<name>A0A543DP47_9PSEU</name>
<dbReference type="SUPFAM" id="SSF52540">
    <property type="entry name" value="P-loop containing nucleoside triphosphate hydrolases"/>
    <property type="match status" value="1"/>
</dbReference>
<dbReference type="Proteomes" id="UP000315677">
    <property type="component" value="Unassembled WGS sequence"/>
</dbReference>
<dbReference type="EMBL" id="VFPA01000002">
    <property type="protein sequence ID" value="TQM11112.1"/>
    <property type="molecule type" value="Genomic_DNA"/>
</dbReference>
<reference evidence="10 11" key="1">
    <citation type="submission" date="2019-06" db="EMBL/GenBank/DDBJ databases">
        <title>Sequencing the genomes of 1000 actinobacteria strains.</title>
        <authorList>
            <person name="Klenk H.-P."/>
        </authorList>
    </citation>
    <scope>NUCLEOTIDE SEQUENCE [LARGE SCALE GENOMIC DNA]</scope>
    <source>
        <strain evidence="10 11">DSM 45301</strain>
    </source>
</reference>
<dbReference type="InterPro" id="IPR050319">
    <property type="entry name" value="ABC_transp_ATP-bind"/>
</dbReference>
<evidence type="ECO:0000256" key="8">
    <source>
        <dbReference type="ARBA" id="ARBA00023136"/>
    </source>
</evidence>
<keyword evidence="3" id="KW-1003">Cell membrane</keyword>
<dbReference type="Gene3D" id="3.40.50.300">
    <property type="entry name" value="P-loop containing nucleotide triphosphate hydrolases"/>
    <property type="match status" value="1"/>
</dbReference>
<dbReference type="PROSITE" id="PS00211">
    <property type="entry name" value="ABC_TRANSPORTER_1"/>
    <property type="match status" value="1"/>
</dbReference>
<keyword evidence="7" id="KW-1278">Translocase</keyword>
<dbReference type="PANTHER" id="PTHR43776">
    <property type="entry name" value="TRANSPORT ATP-BINDING PROTEIN"/>
    <property type="match status" value="1"/>
</dbReference>
<evidence type="ECO:0000313" key="10">
    <source>
        <dbReference type="EMBL" id="TQM11112.1"/>
    </source>
</evidence>
<dbReference type="Pfam" id="PF00005">
    <property type="entry name" value="ABC_tran"/>
    <property type="match status" value="1"/>
</dbReference>
<dbReference type="AlphaFoldDB" id="A0A543DP47"/>
<evidence type="ECO:0000256" key="1">
    <source>
        <dbReference type="ARBA" id="ARBA00004533"/>
    </source>
</evidence>
<keyword evidence="8" id="KW-0472">Membrane</keyword>